<dbReference type="Gene3D" id="3.40.720.10">
    <property type="entry name" value="Alkaline Phosphatase, subunit A"/>
    <property type="match status" value="1"/>
</dbReference>
<dbReference type="InterPro" id="IPR002591">
    <property type="entry name" value="Phosphodiest/P_Trfase"/>
</dbReference>
<comment type="caution">
    <text evidence="1">The sequence shown here is derived from an EMBL/GenBank/DDBJ whole genome shotgun (WGS) entry which is preliminary data.</text>
</comment>
<keyword evidence="2" id="KW-1185">Reference proteome</keyword>
<dbReference type="SUPFAM" id="SSF53649">
    <property type="entry name" value="Alkaline phosphatase-like"/>
    <property type="match status" value="1"/>
</dbReference>
<dbReference type="AlphaFoldDB" id="A0A5C5VD17"/>
<dbReference type="Pfam" id="PF01663">
    <property type="entry name" value="Phosphodiest"/>
    <property type="match status" value="1"/>
</dbReference>
<dbReference type="EMBL" id="SIHJ01000001">
    <property type="protein sequence ID" value="TWT35769.1"/>
    <property type="molecule type" value="Genomic_DNA"/>
</dbReference>
<dbReference type="RefSeq" id="WP_146562155.1">
    <property type="nucleotide sequence ID" value="NZ_SIHJ01000001.1"/>
</dbReference>
<protein>
    <submittedName>
        <fullName evidence="1">Type I phosphodiesterase / nucleotide pyrophosphatase</fullName>
    </submittedName>
</protein>
<gene>
    <name evidence="1" type="ORF">KOR34_06630</name>
</gene>
<accession>A0A5C5VD17</accession>
<sequence length="446" mass="48975">MPDNVVLLSIPGLRGQDLQHMPSLRKLTDGGDRAALAGSFPAVTLPVQANMTTGLPPSEHGVVANGYFWRDSSEVEMWTAWNDKIQRPQLWDLLHQHDPAITSAVWFPMFAKGCGADYVCLPAPIHNPDGSESLWCYTKPQMLYGDLRDAHGHFPLQNFWGPLASVASSRWIVDSAVWTAANHQPNFFYLYLPHLDYAAQKHGPDSPEAIAACTELDAQIARLVAGFNAAYQADPLWLVASEYVITPVERVVYPNRLLREAGLLDVANDSDGRELIDFAGTPTWALVDHQIAHVFIKDRNADTIAQAAAALRDTPGIAETLIGDQRGKYDLIHERSGDIVLVADPDAWFAYYYWQDDALAPAFARTVDIHRKPGYDPVEMYLDPAAMQAGLGPTPLDATLVKGSHGAPTVTDAQRGVILSSQRGVFVERAMADTDVADLVLRQFGV</sequence>
<reference evidence="1 2" key="1">
    <citation type="submission" date="2019-02" db="EMBL/GenBank/DDBJ databases">
        <title>Deep-cultivation of Planctomycetes and their phenomic and genomic characterization uncovers novel biology.</title>
        <authorList>
            <person name="Wiegand S."/>
            <person name="Jogler M."/>
            <person name="Boedeker C."/>
            <person name="Pinto D."/>
            <person name="Vollmers J."/>
            <person name="Rivas-Marin E."/>
            <person name="Kohn T."/>
            <person name="Peeters S.H."/>
            <person name="Heuer A."/>
            <person name="Rast P."/>
            <person name="Oberbeckmann S."/>
            <person name="Bunk B."/>
            <person name="Jeske O."/>
            <person name="Meyerdierks A."/>
            <person name="Storesund J.E."/>
            <person name="Kallscheuer N."/>
            <person name="Luecker S."/>
            <person name="Lage O.M."/>
            <person name="Pohl T."/>
            <person name="Merkel B.J."/>
            <person name="Hornburger P."/>
            <person name="Mueller R.-W."/>
            <person name="Bruemmer F."/>
            <person name="Labrenz M."/>
            <person name="Spormann A.M."/>
            <person name="Op Den Camp H."/>
            <person name="Overmann J."/>
            <person name="Amann R."/>
            <person name="Jetten M.S.M."/>
            <person name="Mascher T."/>
            <person name="Medema M.H."/>
            <person name="Devos D.P."/>
            <person name="Kaster A.-K."/>
            <person name="Ovreas L."/>
            <person name="Rohde M."/>
            <person name="Galperin M.Y."/>
            <person name="Jogler C."/>
        </authorList>
    </citation>
    <scope>NUCLEOTIDE SEQUENCE [LARGE SCALE GENOMIC DNA]</scope>
    <source>
        <strain evidence="1 2">KOR34</strain>
    </source>
</reference>
<dbReference type="PANTHER" id="PTHR10151">
    <property type="entry name" value="ECTONUCLEOTIDE PYROPHOSPHATASE/PHOSPHODIESTERASE"/>
    <property type="match status" value="1"/>
</dbReference>
<dbReference type="OrthoDB" id="9771966at2"/>
<dbReference type="Proteomes" id="UP000316714">
    <property type="component" value="Unassembled WGS sequence"/>
</dbReference>
<evidence type="ECO:0000313" key="2">
    <source>
        <dbReference type="Proteomes" id="UP000316714"/>
    </source>
</evidence>
<proteinExistence type="predicted"/>
<dbReference type="InterPro" id="IPR017850">
    <property type="entry name" value="Alkaline_phosphatase_core_sf"/>
</dbReference>
<dbReference type="GO" id="GO:0016787">
    <property type="term" value="F:hydrolase activity"/>
    <property type="evidence" value="ECO:0007669"/>
    <property type="project" value="UniProtKB-ARBA"/>
</dbReference>
<dbReference type="PANTHER" id="PTHR10151:SF120">
    <property type="entry name" value="BIS(5'-ADENOSYL)-TRIPHOSPHATASE"/>
    <property type="match status" value="1"/>
</dbReference>
<organism evidence="1 2">
    <name type="scientific">Posidoniimonas corsicana</name>
    <dbReference type="NCBI Taxonomy" id="1938618"/>
    <lineage>
        <taxon>Bacteria</taxon>
        <taxon>Pseudomonadati</taxon>
        <taxon>Planctomycetota</taxon>
        <taxon>Planctomycetia</taxon>
        <taxon>Pirellulales</taxon>
        <taxon>Lacipirellulaceae</taxon>
        <taxon>Posidoniimonas</taxon>
    </lineage>
</organism>
<evidence type="ECO:0000313" key="1">
    <source>
        <dbReference type="EMBL" id="TWT35769.1"/>
    </source>
</evidence>
<name>A0A5C5VD17_9BACT</name>